<dbReference type="GO" id="GO:0016757">
    <property type="term" value="F:glycosyltransferase activity"/>
    <property type="evidence" value="ECO:0007669"/>
    <property type="project" value="UniProtKB-KW"/>
</dbReference>
<keyword evidence="5" id="KW-0333">Golgi apparatus</keyword>
<name>A0AA87ZXC3_FICCA</name>
<dbReference type="Pfam" id="PF03016">
    <property type="entry name" value="Exostosin_GT47"/>
    <property type="match status" value="1"/>
</dbReference>
<keyword evidence="6" id="KW-0732">Signal</keyword>
<protein>
    <recommendedName>
        <fullName evidence="7">Exostosin GT47 domain-containing protein</fullName>
    </recommendedName>
</protein>
<dbReference type="InterPro" id="IPR040911">
    <property type="entry name" value="Exostosin_GT47"/>
</dbReference>
<evidence type="ECO:0000256" key="1">
    <source>
        <dbReference type="ARBA" id="ARBA00004323"/>
    </source>
</evidence>
<evidence type="ECO:0000256" key="5">
    <source>
        <dbReference type="ARBA" id="ARBA00023034"/>
    </source>
</evidence>
<feature type="domain" description="Exostosin GT47" evidence="7">
    <location>
        <begin position="52"/>
        <end position="288"/>
    </location>
</feature>
<dbReference type="PANTHER" id="PTHR11062">
    <property type="entry name" value="EXOSTOSIN HEPARAN SULFATE GLYCOSYLTRANSFERASE -RELATED"/>
    <property type="match status" value="1"/>
</dbReference>
<organism evidence="8 9">
    <name type="scientific">Ficus carica</name>
    <name type="common">Common fig</name>
    <dbReference type="NCBI Taxonomy" id="3494"/>
    <lineage>
        <taxon>Eukaryota</taxon>
        <taxon>Viridiplantae</taxon>
        <taxon>Streptophyta</taxon>
        <taxon>Embryophyta</taxon>
        <taxon>Tracheophyta</taxon>
        <taxon>Spermatophyta</taxon>
        <taxon>Magnoliopsida</taxon>
        <taxon>eudicotyledons</taxon>
        <taxon>Gunneridae</taxon>
        <taxon>Pentapetalae</taxon>
        <taxon>rosids</taxon>
        <taxon>fabids</taxon>
        <taxon>Rosales</taxon>
        <taxon>Moraceae</taxon>
        <taxon>Ficeae</taxon>
        <taxon>Ficus</taxon>
    </lineage>
</organism>
<evidence type="ECO:0000259" key="7">
    <source>
        <dbReference type="Pfam" id="PF03016"/>
    </source>
</evidence>
<keyword evidence="4" id="KW-0735">Signal-anchor</keyword>
<reference evidence="8" key="1">
    <citation type="submission" date="2023-07" db="EMBL/GenBank/DDBJ databases">
        <title>draft genome sequence of fig (Ficus carica).</title>
        <authorList>
            <person name="Takahashi T."/>
            <person name="Nishimura K."/>
        </authorList>
    </citation>
    <scope>NUCLEOTIDE SEQUENCE</scope>
</reference>
<comment type="caution">
    <text evidence="8">The sequence shown here is derived from an EMBL/GenBank/DDBJ whole genome shotgun (WGS) entry which is preliminary data.</text>
</comment>
<keyword evidence="9" id="KW-1185">Reference proteome</keyword>
<evidence type="ECO:0000256" key="2">
    <source>
        <dbReference type="ARBA" id="ARBA00010271"/>
    </source>
</evidence>
<sequence>MSINFSFSLFFLSLITLFTSVSVLSEPLPLPDLLSPYLSPVKFFPNYEAMVNRLKIFIYKPNAAFAYESPTESLFYTSLRSSPFTTEDGEQAHLYFVPFPSDLRPNSLSRVVRGIRNDFPYWNRTLGADHVFISCRSGATAGDRNFLELQKNAIQLSCFPAPAGNFIPHKDVSLPPVSTFDAPPQENASSARFLGYLRRDGSESNESVLAKQLTGDPDFLIAAEPVDQGVYAERLSSSKFCLFEYGADVSRIGKALRFGCVPAVITDRPIQDLPFMDVLKWQEMAVFVGAGGGAKELKLALSRASSGDGYERMRRLGVAASKHFVWHKPPEPYDCFNTLMYQLWLRRFAIRYVLRDDLSVD</sequence>
<evidence type="ECO:0000256" key="3">
    <source>
        <dbReference type="ARBA" id="ARBA00022676"/>
    </source>
</evidence>
<dbReference type="EMBL" id="BTGU01000012">
    <property type="protein sequence ID" value="GMN41420.1"/>
    <property type="molecule type" value="Genomic_DNA"/>
</dbReference>
<accession>A0AA87ZXC3</accession>
<dbReference type="InterPro" id="IPR004263">
    <property type="entry name" value="Exostosin"/>
</dbReference>
<comment type="similarity">
    <text evidence="2">Belongs to the glycosyltransferase 47 family.</text>
</comment>
<keyword evidence="3" id="KW-0328">Glycosyltransferase</keyword>
<keyword evidence="4" id="KW-0812">Transmembrane</keyword>
<dbReference type="GO" id="GO:0000139">
    <property type="term" value="C:Golgi membrane"/>
    <property type="evidence" value="ECO:0007669"/>
    <property type="project" value="UniProtKB-SubCell"/>
</dbReference>
<dbReference type="Proteomes" id="UP001187192">
    <property type="component" value="Unassembled WGS sequence"/>
</dbReference>
<feature type="signal peptide" evidence="6">
    <location>
        <begin position="1"/>
        <end position="25"/>
    </location>
</feature>
<evidence type="ECO:0000256" key="4">
    <source>
        <dbReference type="ARBA" id="ARBA00022968"/>
    </source>
</evidence>
<dbReference type="AlphaFoldDB" id="A0AA87ZXC3"/>
<evidence type="ECO:0000256" key="6">
    <source>
        <dbReference type="SAM" id="SignalP"/>
    </source>
</evidence>
<evidence type="ECO:0000313" key="9">
    <source>
        <dbReference type="Proteomes" id="UP001187192"/>
    </source>
</evidence>
<comment type="subcellular location">
    <subcellularLocation>
        <location evidence="1">Golgi apparatus membrane</location>
        <topology evidence="1">Single-pass type II membrane protein</topology>
    </subcellularLocation>
</comment>
<proteinExistence type="inferred from homology"/>
<keyword evidence="3" id="KW-0808">Transferase</keyword>
<feature type="chain" id="PRO_5041676259" description="Exostosin GT47 domain-containing protein" evidence="6">
    <location>
        <begin position="26"/>
        <end position="361"/>
    </location>
</feature>
<dbReference type="PANTHER" id="PTHR11062:SF253">
    <property type="entry name" value="EXOSTOSIN GT47 DOMAIN-CONTAINING PROTEIN"/>
    <property type="match status" value="1"/>
</dbReference>
<evidence type="ECO:0000313" key="8">
    <source>
        <dbReference type="EMBL" id="GMN41420.1"/>
    </source>
</evidence>
<gene>
    <name evidence="8" type="ORF">TIFTF001_010654</name>
</gene>